<dbReference type="GO" id="GO:0003774">
    <property type="term" value="F:cytoskeletal motor activity"/>
    <property type="evidence" value="ECO:0007669"/>
    <property type="project" value="InterPro"/>
</dbReference>
<evidence type="ECO:0000256" key="7">
    <source>
        <dbReference type="ARBA" id="ARBA00023136"/>
    </source>
</evidence>
<keyword evidence="5 11" id="KW-0812">Transmembrane</keyword>
<keyword evidence="6 11" id="KW-1133">Transmembrane helix</keyword>
<feature type="region of interest" description="Disordered" evidence="10">
    <location>
        <begin position="270"/>
        <end position="356"/>
    </location>
</feature>
<evidence type="ECO:0000256" key="11">
    <source>
        <dbReference type="SAM" id="Phobius"/>
    </source>
</evidence>
<dbReference type="GO" id="GO:0005886">
    <property type="term" value="C:plasma membrane"/>
    <property type="evidence" value="ECO:0007669"/>
    <property type="project" value="UniProtKB-SubCell"/>
</dbReference>
<comment type="caution">
    <text evidence="14">The sequence shown here is derived from an EMBL/GenBank/DDBJ whole genome shotgun (WGS) entry which is preliminary data.</text>
</comment>
<keyword evidence="14" id="KW-0969">Cilium</keyword>
<dbReference type="PRINTS" id="PR01009">
    <property type="entry name" value="FLGMRINGFLIF"/>
</dbReference>
<evidence type="ECO:0000256" key="4">
    <source>
        <dbReference type="ARBA" id="ARBA00022475"/>
    </source>
</evidence>
<dbReference type="InterPro" id="IPR000067">
    <property type="entry name" value="FlgMring_FliF"/>
</dbReference>
<feature type="domain" description="Flagellar M-ring C-terminal" evidence="13">
    <location>
        <begin position="249"/>
        <end position="428"/>
    </location>
</feature>
<accession>A0A4R3VBC9</accession>
<dbReference type="PIRSF" id="PIRSF004862">
    <property type="entry name" value="FliF"/>
    <property type="match status" value="1"/>
</dbReference>
<evidence type="ECO:0000256" key="6">
    <source>
        <dbReference type="ARBA" id="ARBA00022989"/>
    </source>
</evidence>
<protein>
    <recommendedName>
        <fullName evidence="9">Flagellar M-ring protein</fullName>
    </recommendedName>
</protein>
<keyword evidence="4" id="KW-1003">Cell membrane</keyword>
<dbReference type="Pfam" id="PF08345">
    <property type="entry name" value="YscJ_FliF_C"/>
    <property type="match status" value="1"/>
</dbReference>
<name>A0A4R3VBC9_9BURK</name>
<feature type="compositionally biased region" description="Polar residues" evidence="10">
    <location>
        <begin position="275"/>
        <end position="300"/>
    </location>
</feature>
<keyword evidence="15" id="KW-1185">Reference proteome</keyword>
<dbReference type="OrthoDB" id="8554211at2"/>
<dbReference type="InterPro" id="IPR013556">
    <property type="entry name" value="Flag_M-ring_C"/>
</dbReference>
<dbReference type="PANTHER" id="PTHR30046">
    <property type="entry name" value="FLAGELLAR M-RING PROTEIN"/>
    <property type="match status" value="1"/>
</dbReference>
<dbReference type="PANTHER" id="PTHR30046:SF0">
    <property type="entry name" value="FLAGELLAR M-RING PROTEIN"/>
    <property type="match status" value="1"/>
</dbReference>
<feature type="transmembrane region" description="Helical" evidence="11">
    <location>
        <begin position="443"/>
        <end position="464"/>
    </location>
</feature>
<keyword evidence="14" id="KW-0966">Cell projection</keyword>
<dbReference type="Gene3D" id="3.30.300.30">
    <property type="match status" value="1"/>
</dbReference>
<dbReference type="RefSeq" id="WP_132475870.1">
    <property type="nucleotide sequence ID" value="NZ_JBHRVM010000001.1"/>
</dbReference>
<dbReference type="NCBIfam" id="TIGR00206">
    <property type="entry name" value="fliF"/>
    <property type="match status" value="1"/>
</dbReference>
<feature type="domain" description="Flagellar M-ring N-terminal" evidence="12">
    <location>
        <begin position="44"/>
        <end position="218"/>
    </location>
</feature>
<evidence type="ECO:0000256" key="3">
    <source>
        <dbReference type="ARBA" id="ARBA00007971"/>
    </source>
</evidence>
<evidence type="ECO:0000256" key="10">
    <source>
        <dbReference type="SAM" id="MobiDB-lite"/>
    </source>
</evidence>
<proteinExistence type="inferred from homology"/>
<evidence type="ECO:0000259" key="12">
    <source>
        <dbReference type="Pfam" id="PF01514"/>
    </source>
</evidence>
<sequence>MSEQAALLSRFPALAKARDLPRHYQIGALAALVALVVVLLLWSRGPDYRVLFSNLEDRDGGAIVSALSQMNIPYRFSENGGAILIPAEQVHATRLQLAEQGLPRSGQVGFELFDNARFGASQFSEQVTYQRGLEGELGSSIEALHSVQKARVHLAIPRETLFVRERQAPTASVLLNLYPGRHLNQNQVAAIAWLVSSSVPNLSAENVSIVDQNGRLLTQPSGEAKSDGLRRDMVHDVEQRTVERIMTLLTPLVGAGNARAQVSADIDFSQREQTSEVYRPNQNPGEAAIRSQQLSASSQAGPGIAQGVPGALSNQPPADPVAPVDAPAPADTVQAGPGATPAAATNRNTRSDSTTNYELDRTISHVKDPTGRIQRLSAAVVVNYREQADGTLAALSEEDLAKIESIVRQAMGFNADRGDTVSVVNSQFNDTPDTLPVWKDPEMHALAILALKYLLIAIALLFAWRKIAKPILDSLLTPRVAPPAAVDRNADALLEEKAQAERRASEISRYEDNLNTARQMAEKDPRAVAMVMRTWMEKNGNR</sequence>
<comment type="function">
    <text evidence="9">The M ring may be actively involved in energy transduction.</text>
</comment>
<evidence type="ECO:0000256" key="5">
    <source>
        <dbReference type="ARBA" id="ARBA00022692"/>
    </source>
</evidence>
<keyword evidence="8 9" id="KW-0975">Bacterial flagellum</keyword>
<dbReference type="InterPro" id="IPR045851">
    <property type="entry name" value="AMP-bd_C_sf"/>
</dbReference>
<dbReference type="GO" id="GO:0009431">
    <property type="term" value="C:bacterial-type flagellum basal body, MS ring"/>
    <property type="evidence" value="ECO:0007669"/>
    <property type="project" value="InterPro"/>
</dbReference>
<keyword evidence="7 11" id="KW-0472">Membrane</keyword>
<comment type="subcellular location">
    <subcellularLocation>
        <location evidence="1 9">Bacterial flagellum basal body</location>
    </subcellularLocation>
    <subcellularLocation>
        <location evidence="2">Cell membrane</location>
        <topology evidence="2">Multi-pass membrane protein</topology>
    </subcellularLocation>
</comment>
<evidence type="ECO:0000256" key="9">
    <source>
        <dbReference type="PIRNR" id="PIRNR004862"/>
    </source>
</evidence>
<evidence type="ECO:0000256" key="1">
    <source>
        <dbReference type="ARBA" id="ARBA00004117"/>
    </source>
</evidence>
<gene>
    <name evidence="14" type="ORF">EV686_103413</name>
</gene>
<evidence type="ECO:0000259" key="13">
    <source>
        <dbReference type="Pfam" id="PF08345"/>
    </source>
</evidence>
<evidence type="ECO:0000313" key="14">
    <source>
        <dbReference type="EMBL" id="TCV00829.1"/>
    </source>
</evidence>
<dbReference type="EMBL" id="SMBX01000003">
    <property type="protein sequence ID" value="TCV00829.1"/>
    <property type="molecule type" value="Genomic_DNA"/>
</dbReference>
<dbReference type="InterPro" id="IPR006182">
    <property type="entry name" value="FliF_N_dom"/>
</dbReference>
<evidence type="ECO:0000256" key="8">
    <source>
        <dbReference type="ARBA" id="ARBA00023143"/>
    </source>
</evidence>
<evidence type="ECO:0000313" key="15">
    <source>
        <dbReference type="Proteomes" id="UP000294692"/>
    </source>
</evidence>
<keyword evidence="14" id="KW-0282">Flagellum</keyword>
<dbReference type="InterPro" id="IPR043427">
    <property type="entry name" value="YscJ/FliF"/>
</dbReference>
<evidence type="ECO:0000256" key="2">
    <source>
        <dbReference type="ARBA" id="ARBA00004651"/>
    </source>
</evidence>
<dbReference type="Proteomes" id="UP000294692">
    <property type="component" value="Unassembled WGS sequence"/>
</dbReference>
<reference evidence="14 15" key="1">
    <citation type="submission" date="2019-03" db="EMBL/GenBank/DDBJ databases">
        <title>Genomic Encyclopedia of Type Strains, Phase IV (KMG-IV): sequencing the most valuable type-strain genomes for metagenomic binning, comparative biology and taxonomic classification.</title>
        <authorList>
            <person name="Goeker M."/>
        </authorList>
    </citation>
    <scope>NUCLEOTIDE SEQUENCE [LARGE SCALE GENOMIC DNA]</scope>
    <source>
        <strain evidence="14 15">DSM 100048</strain>
    </source>
</reference>
<feature type="transmembrane region" description="Helical" evidence="11">
    <location>
        <begin position="26"/>
        <end position="43"/>
    </location>
</feature>
<dbReference type="Pfam" id="PF01514">
    <property type="entry name" value="YscJ_FliF"/>
    <property type="match status" value="1"/>
</dbReference>
<comment type="similarity">
    <text evidence="3 9">Belongs to the FliF family.</text>
</comment>
<dbReference type="GO" id="GO:0071973">
    <property type="term" value="P:bacterial-type flagellum-dependent cell motility"/>
    <property type="evidence" value="ECO:0007669"/>
    <property type="project" value="InterPro"/>
</dbReference>
<dbReference type="AlphaFoldDB" id="A0A4R3VBC9"/>
<organism evidence="14 15">
    <name type="scientific">Paracandidimonas soli</name>
    <dbReference type="NCBI Taxonomy" id="1917182"/>
    <lineage>
        <taxon>Bacteria</taxon>
        <taxon>Pseudomonadati</taxon>
        <taxon>Pseudomonadota</taxon>
        <taxon>Betaproteobacteria</taxon>
        <taxon>Burkholderiales</taxon>
        <taxon>Alcaligenaceae</taxon>
        <taxon>Paracandidimonas</taxon>
    </lineage>
</organism>
<feature type="compositionally biased region" description="Low complexity" evidence="10">
    <location>
        <begin position="321"/>
        <end position="356"/>
    </location>
</feature>